<evidence type="ECO:0000259" key="1">
    <source>
        <dbReference type="Pfam" id="PF03372"/>
    </source>
</evidence>
<feature type="domain" description="Endonuclease/exonuclease/phosphatase" evidence="1">
    <location>
        <begin position="5"/>
        <end position="136"/>
    </location>
</feature>
<dbReference type="AlphaFoldDB" id="A0A9D4A6S8"/>
<dbReference type="PANTHER" id="PTHR35218">
    <property type="entry name" value="RNASE H DOMAIN-CONTAINING PROTEIN"/>
    <property type="match status" value="1"/>
</dbReference>
<keyword evidence="3" id="KW-1185">Reference proteome</keyword>
<organism evidence="2 3">
    <name type="scientific">Gossypium stocksii</name>
    <dbReference type="NCBI Taxonomy" id="47602"/>
    <lineage>
        <taxon>Eukaryota</taxon>
        <taxon>Viridiplantae</taxon>
        <taxon>Streptophyta</taxon>
        <taxon>Embryophyta</taxon>
        <taxon>Tracheophyta</taxon>
        <taxon>Spermatophyta</taxon>
        <taxon>Magnoliopsida</taxon>
        <taxon>eudicotyledons</taxon>
        <taxon>Gunneridae</taxon>
        <taxon>Pentapetalae</taxon>
        <taxon>rosids</taxon>
        <taxon>malvids</taxon>
        <taxon>Malvales</taxon>
        <taxon>Malvaceae</taxon>
        <taxon>Malvoideae</taxon>
        <taxon>Gossypium</taxon>
    </lineage>
</organism>
<dbReference type="InterPro" id="IPR005135">
    <property type="entry name" value="Endo/exonuclease/phosphatase"/>
</dbReference>
<dbReference type="Proteomes" id="UP000828251">
    <property type="component" value="Unassembled WGS sequence"/>
</dbReference>
<gene>
    <name evidence="2" type="ORF">J1N35_013524</name>
</gene>
<evidence type="ECO:0000313" key="3">
    <source>
        <dbReference type="Proteomes" id="UP000828251"/>
    </source>
</evidence>
<dbReference type="PANTHER" id="PTHR35218:SF9">
    <property type="entry name" value="ENDONUCLEASE_EXONUCLEASE_PHOSPHATASE DOMAIN-CONTAINING PROTEIN"/>
    <property type="match status" value="1"/>
</dbReference>
<accession>A0A9D4A6S8</accession>
<sequence>MLKIYHPHIIFFMETKLSMTRMEKVRRRCGFFNGIDIPSEGFHGGLSLGWNGGSLVSLQSFSHNHIDVEIQEADNAPWWRFTSFYGAPEVRNKQETWDLLRRLGRNNSLPWLVGGDFNDILFANEKQERLPREEARMEVFRRTLDDCHLENIGFSERSEEILGKITEVKLHLNMEIDKEERYWEQRARANWLKMEDKNTTFFHKYASQRNRVNRIRGLQHSDGPLATNSKEMESIVKKYFSDLFTSNVFGNLDHILSGVQPCISETMNYSLMDTYTEGEIIEALKGIGPTKASGADGFPALFYQQYWHIIGKDTCAFCLEVLNKGSSLEEINVTHLVLIPKTANPTNLKNFYPISFCTVIYMIIAKTVANRLQKF</sequence>
<dbReference type="OrthoDB" id="1748430at2759"/>
<evidence type="ECO:0000313" key="2">
    <source>
        <dbReference type="EMBL" id="KAH1096603.1"/>
    </source>
</evidence>
<reference evidence="2 3" key="1">
    <citation type="journal article" date="2021" name="Plant Biotechnol. J.">
        <title>Multi-omics assisted identification of the key and species-specific regulatory components of drought-tolerant mechanisms in Gossypium stocksii.</title>
        <authorList>
            <person name="Yu D."/>
            <person name="Ke L."/>
            <person name="Zhang D."/>
            <person name="Wu Y."/>
            <person name="Sun Y."/>
            <person name="Mei J."/>
            <person name="Sun J."/>
            <person name="Sun Y."/>
        </authorList>
    </citation>
    <scope>NUCLEOTIDE SEQUENCE [LARGE SCALE GENOMIC DNA]</scope>
    <source>
        <strain evidence="3">cv. E1</strain>
        <tissue evidence="2">Leaf</tissue>
    </source>
</reference>
<proteinExistence type="predicted"/>
<comment type="caution">
    <text evidence="2">The sequence shown here is derived from an EMBL/GenBank/DDBJ whole genome shotgun (WGS) entry which is preliminary data.</text>
</comment>
<dbReference type="EMBL" id="JAIQCV010000005">
    <property type="protein sequence ID" value="KAH1096603.1"/>
    <property type="molecule type" value="Genomic_DNA"/>
</dbReference>
<name>A0A9D4A6S8_9ROSI</name>
<dbReference type="InterPro" id="IPR036691">
    <property type="entry name" value="Endo/exonu/phosph_ase_sf"/>
</dbReference>
<dbReference type="Pfam" id="PF03372">
    <property type="entry name" value="Exo_endo_phos"/>
    <property type="match status" value="1"/>
</dbReference>
<dbReference type="GO" id="GO:0003824">
    <property type="term" value="F:catalytic activity"/>
    <property type="evidence" value="ECO:0007669"/>
    <property type="project" value="InterPro"/>
</dbReference>
<dbReference type="SUPFAM" id="SSF56219">
    <property type="entry name" value="DNase I-like"/>
    <property type="match status" value="1"/>
</dbReference>
<dbReference type="Gene3D" id="3.60.10.10">
    <property type="entry name" value="Endonuclease/exonuclease/phosphatase"/>
    <property type="match status" value="1"/>
</dbReference>
<protein>
    <recommendedName>
        <fullName evidence="1">Endonuclease/exonuclease/phosphatase domain-containing protein</fullName>
    </recommendedName>
</protein>